<dbReference type="Gene3D" id="3.90.1170.50">
    <property type="entry name" value="Aldehyde oxidase/xanthine dehydrogenase, a/b hammerhead"/>
    <property type="match status" value="1"/>
</dbReference>
<dbReference type="Proteomes" id="UP000182063">
    <property type="component" value="Chromosome"/>
</dbReference>
<sequence length="746" mass="78267">MSLLSKPKIAVDRRALLIGGGVGAGLLLAWSVWPREQSMNLAVGEGETALGAFLKIGTDNRITVAVPQAEMGQGVWTVLPQILADALGANWSMVGVEPAPIGPAYANELLLRRLEEMALPGWAGPAGRLLRSWPEDARLLQATVGSSSIPAFHDSFARAGQVARALLCRAAAERWNTDWRELQARSGFVVNGAERIAFGALAEDAAGFDLPPEIPAPHPSTPRLVGRSVPRLDTPAKLDGSARFGADVRLPNMVYASVRSGPPGDSRLVSADEKAAKALRGVVKVIRDDRWIAVVGESWWAANRALNVLKPRFETRGRLADSAVIGKTLQNALDDGPSADAANTGDAEKLLGGKNVISASYDVPMLAHGSPETPGATVRISGDRCEIWAATQSATLVRNAVASAIGFPTEAVVVYPTLVGGGFGRLLDPRPAVQAALIARQMKRPVQLVWSRFEDSVHDAMRPPAMARMRAALTPDKTIAAWEALIAAPDYRTAFVRALLPGVSIDKGANADSIEGAVPPYDIPALKVAHRYADTGAEPGVWRSGMHSATAFFTECFIDELAAASGLDPLSFRIRMLRSKPRHAEALKTAAGIGGFAPFAGEVAQGLAVHETAGAVVAVLAEVSINKDQGIDVDRIFCAVDCGRVVNPDLVRQQIEGGIIFALNGAVAGGITWSKGLAQQTALGDMGPPRMADAPEITVQIMESDAPPAGVSGAAVPPVAPAIANAVHAATGRRVRRLPLAVSGGA</sequence>
<dbReference type="RefSeq" id="WP_072598310.1">
    <property type="nucleotide sequence ID" value="NZ_CP018221.1"/>
</dbReference>
<dbReference type="GO" id="GO:0016491">
    <property type="term" value="F:oxidoreductase activity"/>
    <property type="evidence" value="ECO:0007669"/>
    <property type="project" value="InterPro"/>
</dbReference>
<dbReference type="PANTHER" id="PTHR47495">
    <property type="entry name" value="ALDEHYDE DEHYDROGENASE"/>
    <property type="match status" value="1"/>
</dbReference>
<gene>
    <name evidence="2" type="ORF">BSL82_16265</name>
</gene>
<dbReference type="Pfam" id="PF20256">
    <property type="entry name" value="MoCoBD_2"/>
    <property type="match status" value="2"/>
</dbReference>
<feature type="domain" description="Aldehyde oxidase/xanthine dehydrogenase a/b hammerhead" evidence="1">
    <location>
        <begin position="239"/>
        <end position="317"/>
    </location>
</feature>
<dbReference type="InterPro" id="IPR000674">
    <property type="entry name" value="Ald_Oxase/Xan_DH_a/b"/>
</dbReference>
<keyword evidence="3" id="KW-1185">Reference proteome</keyword>
<dbReference type="STRING" id="1921510.BSL82_16265"/>
<evidence type="ECO:0000313" key="2">
    <source>
        <dbReference type="EMBL" id="API60652.1"/>
    </source>
</evidence>
<dbReference type="InterPro" id="IPR052516">
    <property type="entry name" value="N-heterocyclic_Hydroxylase"/>
</dbReference>
<dbReference type="OrthoDB" id="9767994at2"/>
<evidence type="ECO:0000259" key="1">
    <source>
        <dbReference type="SMART" id="SM01008"/>
    </source>
</evidence>
<dbReference type="Gene3D" id="3.30.365.10">
    <property type="entry name" value="Aldehyde oxidase/xanthine dehydrogenase, molybdopterin binding domain"/>
    <property type="match status" value="4"/>
</dbReference>
<dbReference type="AlphaFoldDB" id="A0A1L3ZYF0"/>
<organism evidence="2 3">
    <name type="scientific">Tardibacter chloracetimidivorans</name>
    <dbReference type="NCBI Taxonomy" id="1921510"/>
    <lineage>
        <taxon>Bacteria</taxon>
        <taxon>Pseudomonadati</taxon>
        <taxon>Pseudomonadota</taxon>
        <taxon>Alphaproteobacteria</taxon>
        <taxon>Sphingomonadales</taxon>
        <taxon>Sphingomonadaceae</taxon>
        <taxon>Tardibacter</taxon>
    </lineage>
</organism>
<name>A0A1L3ZYF0_9SPHN</name>
<dbReference type="KEGG" id="sphj:BSL82_16265"/>
<protein>
    <recommendedName>
        <fullName evidence="1">Aldehyde oxidase/xanthine dehydrogenase a/b hammerhead domain-containing protein</fullName>
    </recommendedName>
</protein>
<accession>A0A1L3ZYF0</accession>
<dbReference type="PIRSF" id="PIRSF036389">
    <property type="entry name" value="IOR_B"/>
    <property type="match status" value="1"/>
</dbReference>
<dbReference type="EMBL" id="CP018221">
    <property type="protein sequence ID" value="API60652.1"/>
    <property type="molecule type" value="Genomic_DNA"/>
</dbReference>
<dbReference type="SUPFAM" id="SSF56003">
    <property type="entry name" value="Molybdenum cofactor-binding domain"/>
    <property type="match status" value="2"/>
</dbReference>
<dbReference type="SMART" id="SM01008">
    <property type="entry name" value="Ald_Xan_dh_C"/>
    <property type="match status" value="1"/>
</dbReference>
<reference evidence="3" key="1">
    <citation type="submission" date="2016-11" db="EMBL/GenBank/DDBJ databases">
        <title>Complete Genome Sequence of alachlor-degrading Sphingomonas sp. strain JJ-A5.</title>
        <authorList>
            <person name="Lee H."/>
            <person name="Ka J.-O."/>
        </authorList>
    </citation>
    <scope>NUCLEOTIDE SEQUENCE [LARGE SCALE GENOMIC DNA]</scope>
    <source>
        <strain evidence="3">JJ-A5</strain>
    </source>
</reference>
<dbReference type="Pfam" id="PF02738">
    <property type="entry name" value="MoCoBD_1"/>
    <property type="match status" value="1"/>
</dbReference>
<evidence type="ECO:0000313" key="3">
    <source>
        <dbReference type="Proteomes" id="UP000182063"/>
    </source>
</evidence>
<dbReference type="PANTHER" id="PTHR47495:SF1">
    <property type="entry name" value="BLL3820 PROTEIN"/>
    <property type="match status" value="1"/>
</dbReference>
<proteinExistence type="predicted"/>
<dbReference type="InterPro" id="IPR037165">
    <property type="entry name" value="AldOxase/xan_DH_Mopterin-bd_sf"/>
</dbReference>
<dbReference type="InterPro" id="IPR012368">
    <property type="entry name" value="OxRdtase_Mopterin-bd_su_IorB"/>
</dbReference>
<dbReference type="InterPro" id="IPR008274">
    <property type="entry name" value="AldOxase/xan_DH_MoCoBD1"/>
</dbReference>
<dbReference type="InterPro" id="IPR046867">
    <property type="entry name" value="AldOxase/xan_DH_MoCoBD2"/>
</dbReference>